<dbReference type="eggNOG" id="KOG2529">
    <property type="taxonomic scope" value="Eukaryota"/>
</dbReference>
<keyword evidence="4" id="KW-0819">tRNA processing</keyword>
<dbReference type="AlphaFoldDB" id="M7SBT8"/>
<gene>
    <name evidence="8" type="ORF">UCREL1_9421</name>
</gene>
<feature type="compositionally biased region" description="Polar residues" evidence="6">
    <location>
        <begin position="438"/>
        <end position="458"/>
    </location>
</feature>
<comment type="catalytic activity">
    <reaction evidence="1">
        <text>a uridine in mRNA = a pseudouridine in mRNA</text>
        <dbReference type="Rhea" id="RHEA:56644"/>
        <dbReference type="Rhea" id="RHEA-COMP:14658"/>
        <dbReference type="Rhea" id="RHEA-COMP:14659"/>
        <dbReference type="ChEBI" id="CHEBI:65314"/>
        <dbReference type="ChEBI" id="CHEBI:65315"/>
    </reaction>
</comment>
<evidence type="ECO:0000256" key="5">
    <source>
        <dbReference type="ARBA" id="ARBA00023235"/>
    </source>
</evidence>
<dbReference type="Pfam" id="PF01509">
    <property type="entry name" value="TruB_N"/>
    <property type="match status" value="1"/>
</dbReference>
<organism evidence="8 9">
    <name type="scientific">Eutypa lata (strain UCR-EL1)</name>
    <name type="common">Grapevine dieback disease fungus</name>
    <name type="synonym">Eutypa armeniacae</name>
    <dbReference type="NCBI Taxonomy" id="1287681"/>
    <lineage>
        <taxon>Eukaryota</taxon>
        <taxon>Fungi</taxon>
        <taxon>Dikarya</taxon>
        <taxon>Ascomycota</taxon>
        <taxon>Pezizomycotina</taxon>
        <taxon>Sordariomycetes</taxon>
        <taxon>Xylariomycetidae</taxon>
        <taxon>Xylariales</taxon>
        <taxon>Diatrypaceae</taxon>
        <taxon>Eutypa</taxon>
    </lineage>
</organism>
<evidence type="ECO:0000259" key="7">
    <source>
        <dbReference type="Pfam" id="PF01509"/>
    </source>
</evidence>
<reference evidence="9" key="1">
    <citation type="journal article" date="2013" name="Genome Announc.">
        <title>Draft genome sequence of the grapevine dieback fungus Eutypa lata UCR-EL1.</title>
        <authorList>
            <person name="Blanco-Ulate B."/>
            <person name="Rolshausen P.E."/>
            <person name="Cantu D."/>
        </authorList>
    </citation>
    <scope>NUCLEOTIDE SEQUENCE [LARGE SCALE GENOMIC DNA]</scope>
    <source>
        <strain evidence="9">UCR-EL1</strain>
    </source>
</reference>
<dbReference type="InterPro" id="IPR014780">
    <property type="entry name" value="tRNA_psdUridine_synth_TruB"/>
</dbReference>
<accession>M7SBT8</accession>
<evidence type="ECO:0000313" key="9">
    <source>
        <dbReference type="Proteomes" id="UP000012174"/>
    </source>
</evidence>
<dbReference type="GO" id="GO:0005634">
    <property type="term" value="C:nucleus"/>
    <property type="evidence" value="ECO:0007669"/>
    <property type="project" value="TreeGrafter"/>
</dbReference>
<name>M7SBT8_EUTLA</name>
<keyword evidence="9" id="KW-1185">Reference proteome</keyword>
<feature type="domain" description="Pseudouridine synthase II N-terminal" evidence="7">
    <location>
        <begin position="71"/>
        <end position="199"/>
    </location>
</feature>
<dbReference type="SUPFAM" id="SSF55120">
    <property type="entry name" value="Pseudouridine synthase"/>
    <property type="match status" value="1"/>
</dbReference>
<dbReference type="EC" id="5.4.99.25" evidence="3"/>
<feature type="region of interest" description="Disordered" evidence="6">
    <location>
        <begin position="392"/>
        <end position="540"/>
    </location>
</feature>
<protein>
    <recommendedName>
        <fullName evidence="3">tRNA pseudouridine(55) synthase</fullName>
        <ecNumber evidence="3">5.4.99.25</ecNumber>
    </recommendedName>
</protein>
<dbReference type="PANTHER" id="PTHR13767">
    <property type="entry name" value="TRNA-PSEUDOURIDINE SYNTHASE"/>
    <property type="match status" value="1"/>
</dbReference>
<comment type="similarity">
    <text evidence="2">Belongs to the pseudouridine synthase TruB family.</text>
</comment>
<dbReference type="InterPro" id="IPR002501">
    <property type="entry name" value="PsdUridine_synth_N"/>
</dbReference>
<dbReference type="Gene3D" id="3.30.2350.10">
    <property type="entry name" value="Pseudouridine synthase"/>
    <property type="match status" value="1"/>
</dbReference>
<dbReference type="OrthoDB" id="9995526at2759"/>
<keyword evidence="5" id="KW-0413">Isomerase</keyword>
<feature type="compositionally biased region" description="Pro residues" evidence="6">
    <location>
        <begin position="304"/>
        <end position="316"/>
    </location>
</feature>
<evidence type="ECO:0000256" key="6">
    <source>
        <dbReference type="SAM" id="MobiDB-lite"/>
    </source>
</evidence>
<dbReference type="GO" id="GO:1990481">
    <property type="term" value="P:mRNA pseudouridine synthesis"/>
    <property type="evidence" value="ECO:0007669"/>
    <property type="project" value="TreeGrafter"/>
</dbReference>
<evidence type="ECO:0000256" key="3">
    <source>
        <dbReference type="ARBA" id="ARBA00012787"/>
    </source>
</evidence>
<dbReference type="GO" id="GO:0160148">
    <property type="term" value="F:tRNA pseudouridine(55) synthase activity"/>
    <property type="evidence" value="ECO:0007669"/>
    <property type="project" value="UniProtKB-EC"/>
</dbReference>
<dbReference type="FunFam" id="3.30.2350.10:FF:000014">
    <property type="entry name" value="PUS4p Pseudouridine synthase"/>
    <property type="match status" value="1"/>
</dbReference>
<dbReference type="KEGG" id="ela:UCREL1_9421"/>
<dbReference type="GO" id="GO:0006400">
    <property type="term" value="P:tRNA modification"/>
    <property type="evidence" value="ECO:0007669"/>
    <property type="project" value="TreeGrafter"/>
</dbReference>
<dbReference type="EMBL" id="KB707189">
    <property type="protein sequence ID" value="EMR63649.1"/>
    <property type="molecule type" value="Genomic_DNA"/>
</dbReference>
<proteinExistence type="inferred from homology"/>
<feature type="region of interest" description="Disordered" evidence="6">
    <location>
        <begin position="40"/>
        <end position="69"/>
    </location>
</feature>
<sequence length="540" mass="59143">MAAPSSVLDGVFGINKPMGMSSAQVIRDCQHHFNPSTFFKPMIDQERANRSQESNNKRKRRGFGKNDIRVKMGHGGTLDPLATGVLILGVGKGTKSLQSFLDCTKTYETVVLFGASTDSYDRVGKILKKTAYDHITRPMVEEALKSFSGKYQQMPPLYSALKMEGKPLYEYAREGKPIPREIATRAVEVTDLELVEWYDAGTHSHRWPAEEATTFERNFAEQVWKIEKQQTTSKKLTPEEEEEETKALKAHETFKRKADETVDALVYDKVNKRRKTASNVPLMSGALGELPPPSPKPGKGSNLLPPPPDADTPPPWGEDKGPPAARIRMTVTSGFYVRSFCHDLGVKVGSAAMMAELSRSRQGDFVIGSNCLEFSDLAKGESVWAPQVQDLLSSWNSKPPPKSSQPAGRAKHNRPSRGNPSGHSAEGSSSKQHEAPESINSKTEDVSPNNEATRSPTTSKDKMLPTPNSSSPAQDPKSQEEPKENNNPEDPGDKIIKTIETAATHAAVPTTEPPATQALPNEVDEESWNGFEDGPAPSKA</sequence>
<dbReference type="InterPro" id="IPR020103">
    <property type="entry name" value="PsdUridine_synth_cat_dom_sf"/>
</dbReference>
<dbReference type="HOGENOM" id="CLU_032087_4_1_1"/>
<evidence type="ECO:0000256" key="1">
    <source>
        <dbReference type="ARBA" id="ARBA00001166"/>
    </source>
</evidence>
<evidence type="ECO:0000256" key="2">
    <source>
        <dbReference type="ARBA" id="ARBA00008999"/>
    </source>
</evidence>
<dbReference type="GO" id="GO:0003723">
    <property type="term" value="F:RNA binding"/>
    <property type="evidence" value="ECO:0007669"/>
    <property type="project" value="InterPro"/>
</dbReference>
<feature type="compositionally biased region" description="Polar residues" evidence="6">
    <location>
        <begin position="416"/>
        <end position="430"/>
    </location>
</feature>
<dbReference type="HAMAP" id="MF_01080">
    <property type="entry name" value="TruB_bact"/>
    <property type="match status" value="1"/>
</dbReference>
<dbReference type="STRING" id="1287681.M7SBT8"/>
<feature type="region of interest" description="Disordered" evidence="6">
    <location>
        <begin position="278"/>
        <end position="324"/>
    </location>
</feature>
<dbReference type="PANTHER" id="PTHR13767:SF2">
    <property type="entry name" value="PSEUDOURIDYLATE SYNTHASE TRUB1"/>
    <property type="match status" value="1"/>
</dbReference>
<dbReference type="Proteomes" id="UP000012174">
    <property type="component" value="Unassembled WGS sequence"/>
</dbReference>
<evidence type="ECO:0000313" key="8">
    <source>
        <dbReference type="EMBL" id="EMR63649.1"/>
    </source>
</evidence>
<feature type="compositionally biased region" description="Basic and acidic residues" evidence="6">
    <location>
        <begin position="477"/>
        <end position="497"/>
    </location>
</feature>
<evidence type="ECO:0000256" key="4">
    <source>
        <dbReference type="ARBA" id="ARBA00022694"/>
    </source>
</evidence>
<dbReference type="OMA" id="FAINKPC"/>